<dbReference type="Pfam" id="PF16250">
    <property type="entry name" value="DUF4907"/>
    <property type="match status" value="1"/>
</dbReference>
<dbReference type="InterPro" id="IPR032593">
    <property type="entry name" value="DUF4907"/>
</dbReference>
<proteinExistence type="predicted"/>
<gene>
    <name evidence="1" type="ORF">SAMN04488122_6233</name>
</gene>
<accession>A0A1I0SCH2</accession>
<evidence type="ECO:0000313" key="2">
    <source>
        <dbReference type="Proteomes" id="UP000199310"/>
    </source>
</evidence>
<reference evidence="2" key="1">
    <citation type="submission" date="2016-10" db="EMBL/GenBank/DDBJ databases">
        <authorList>
            <person name="Varghese N."/>
            <person name="Submissions S."/>
        </authorList>
    </citation>
    <scope>NUCLEOTIDE SEQUENCE [LARGE SCALE GENOMIC DNA]</scope>
    <source>
        <strain evidence="2">DSM 3695</strain>
    </source>
</reference>
<evidence type="ECO:0000313" key="1">
    <source>
        <dbReference type="EMBL" id="SEW54856.1"/>
    </source>
</evidence>
<keyword evidence="2" id="KW-1185">Reference proteome</keyword>
<organism evidence="1 2">
    <name type="scientific">Chitinophaga arvensicola</name>
    <dbReference type="NCBI Taxonomy" id="29529"/>
    <lineage>
        <taxon>Bacteria</taxon>
        <taxon>Pseudomonadati</taxon>
        <taxon>Bacteroidota</taxon>
        <taxon>Chitinophagia</taxon>
        <taxon>Chitinophagales</taxon>
        <taxon>Chitinophagaceae</taxon>
        <taxon>Chitinophaga</taxon>
    </lineage>
</organism>
<dbReference type="EMBL" id="FOJG01000002">
    <property type="protein sequence ID" value="SEW54856.1"/>
    <property type="molecule type" value="Genomic_DNA"/>
</dbReference>
<protein>
    <recommendedName>
        <fullName evidence="3">DUF4907 domain-containing protein</fullName>
    </recommendedName>
</protein>
<dbReference type="Proteomes" id="UP000199310">
    <property type="component" value="Unassembled WGS sequence"/>
</dbReference>
<sequence>MTKRNIITFCGITLIVLAVVTGFSYQRTNHDADMVPIEAEAFQIRDGWGYQVKIDGRPYIYQDMIPGVDGHRTFRSKENALKVGNVVVQKLMNHKIPSMSQEELLALHIPEAQ</sequence>
<dbReference type="STRING" id="29529.SAMN04488122_6233"/>
<dbReference type="AlphaFoldDB" id="A0A1I0SCH2"/>
<dbReference type="RefSeq" id="WP_177192396.1">
    <property type="nucleotide sequence ID" value="NZ_FOJG01000002.1"/>
</dbReference>
<name>A0A1I0SCH2_9BACT</name>
<evidence type="ECO:0008006" key="3">
    <source>
        <dbReference type="Google" id="ProtNLM"/>
    </source>
</evidence>